<evidence type="ECO:0000313" key="6">
    <source>
        <dbReference type="EMBL" id="PRD52194.1"/>
    </source>
</evidence>
<dbReference type="GO" id="GO:0003677">
    <property type="term" value="F:DNA binding"/>
    <property type="evidence" value="ECO:0007669"/>
    <property type="project" value="UniProtKB-KW"/>
</dbReference>
<dbReference type="Gene3D" id="3.40.190.10">
    <property type="entry name" value="Periplasmic binding protein-like II"/>
    <property type="match status" value="2"/>
</dbReference>
<proteinExistence type="inferred from homology"/>
<dbReference type="GO" id="GO:0003700">
    <property type="term" value="F:DNA-binding transcription factor activity"/>
    <property type="evidence" value="ECO:0007669"/>
    <property type="project" value="InterPro"/>
</dbReference>
<name>A0A2S9JGV8_9HYPH</name>
<dbReference type="PANTHER" id="PTHR30579:SF7">
    <property type="entry name" value="HTH-TYPE TRANSCRIPTIONAL REGULATOR LRHA-RELATED"/>
    <property type="match status" value="1"/>
</dbReference>
<sequence>MRSIPTDLLRAFITVIDLRGYTRAGEKLGRTQPAISLQMKRLQELLGVSLFAKEGSAQTTEQGELVAGYARQILALNDDMMLKLSKRDSKGRLRLGIPNDYADHFLPKLMASLAHDGGDLTFDVVCDLSHNLLQGLRNGLFDIVVAMTADGPSEGAFMTWKETLAWVCGAQSPKLAEEIARQSELRIVCYPEGCLYRRNMLTALQRDGRNFEIVYTSPSLAGLEAAVGADFGLTVLARRIIPAKLRIVEPSGHLPRLADVVVGIYVSPDRKRSTVAQSFAARFADMFVAGEGTAKVD</sequence>
<dbReference type="RefSeq" id="WP_105734704.1">
    <property type="nucleotide sequence ID" value="NZ_PVBT01000004.1"/>
</dbReference>
<dbReference type="EMBL" id="PVBT01000004">
    <property type="protein sequence ID" value="PRD52194.1"/>
    <property type="molecule type" value="Genomic_DNA"/>
</dbReference>
<keyword evidence="7" id="KW-1185">Reference proteome</keyword>
<comment type="caution">
    <text evidence="6">The sequence shown here is derived from an EMBL/GenBank/DDBJ whole genome shotgun (WGS) entry which is preliminary data.</text>
</comment>
<dbReference type="InterPro" id="IPR005119">
    <property type="entry name" value="LysR_subst-bd"/>
</dbReference>
<accession>A0A2S9JGV8</accession>
<dbReference type="SUPFAM" id="SSF53850">
    <property type="entry name" value="Periplasmic binding protein-like II"/>
    <property type="match status" value="1"/>
</dbReference>
<dbReference type="OrthoDB" id="9789529at2"/>
<dbReference type="Gene3D" id="1.10.10.10">
    <property type="entry name" value="Winged helix-like DNA-binding domain superfamily/Winged helix DNA-binding domain"/>
    <property type="match status" value="1"/>
</dbReference>
<dbReference type="SUPFAM" id="SSF46785">
    <property type="entry name" value="Winged helix' DNA-binding domain"/>
    <property type="match status" value="1"/>
</dbReference>
<evidence type="ECO:0000256" key="4">
    <source>
        <dbReference type="ARBA" id="ARBA00023163"/>
    </source>
</evidence>
<dbReference type="InterPro" id="IPR000847">
    <property type="entry name" value="LysR_HTH_N"/>
</dbReference>
<feature type="domain" description="HTH lysR-type" evidence="5">
    <location>
        <begin position="4"/>
        <end position="60"/>
    </location>
</feature>
<dbReference type="InterPro" id="IPR050176">
    <property type="entry name" value="LTTR"/>
</dbReference>
<dbReference type="Proteomes" id="UP000238563">
    <property type="component" value="Unassembled WGS sequence"/>
</dbReference>
<dbReference type="InterPro" id="IPR036388">
    <property type="entry name" value="WH-like_DNA-bd_sf"/>
</dbReference>
<comment type="similarity">
    <text evidence="1">Belongs to the LysR transcriptional regulatory family.</text>
</comment>
<reference evidence="6 7" key="1">
    <citation type="submission" date="2018-02" db="EMBL/GenBank/DDBJ databases">
        <title>The draft genome of Phyllobacterium myrsinacearum DSM5892.</title>
        <authorList>
            <person name="Li L."/>
            <person name="Liu L."/>
            <person name="Zhang X."/>
            <person name="Wang T."/>
        </authorList>
    </citation>
    <scope>NUCLEOTIDE SEQUENCE [LARGE SCALE GENOMIC DNA]</scope>
    <source>
        <strain evidence="6 7">DSM 5892</strain>
    </source>
</reference>
<dbReference type="InterPro" id="IPR036390">
    <property type="entry name" value="WH_DNA-bd_sf"/>
</dbReference>
<dbReference type="PROSITE" id="PS50931">
    <property type="entry name" value="HTH_LYSR"/>
    <property type="match status" value="1"/>
</dbReference>
<dbReference type="PANTHER" id="PTHR30579">
    <property type="entry name" value="TRANSCRIPTIONAL REGULATOR"/>
    <property type="match status" value="1"/>
</dbReference>
<gene>
    <name evidence="6" type="ORF">C5750_14870</name>
</gene>
<evidence type="ECO:0000256" key="3">
    <source>
        <dbReference type="ARBA" id="ARBA00023125"/>
    </source>
</evidence>
<keyword evidence="2" id="KW-0805">Transcription regulation</keyword>
<protein>
    <submittedName>
        <fullName evidence="6">LysR family transcriptional regulator</fullName>
    </submittedName>
</protein>
<evidence type="ECO:0000259" key="5">
    <source>
        <dbReference type="PROSITE" id="PS50931"/>
    </source>
</evidence>
<dbReference type="Pfam" id="PF03466">
    <property type="entry name" value="LysR_substrate"/>
    <property type="match status" value="1"/>
</dbReference>
<dbReference type="PRINTS" id="PR00039">
    <property type="entry name" value="HTHLYSR"/>
</dbReference>
<keyword evidence="3" id="KW-0238">DNA-binding</keyword>
<evidence type="ECO:0000256" key="1">
    <source>
        <dbReference type="ARBA" id="ARBA00009437"/>
    </source>
</evidence>
<evidence type="ECO:0000313" key="7">
    <source>
        <dbReference type="Proteomes" id="UP000238563"/>
    </source>
</evidence>
<organism evidence="6 7">
    <name type="scientific">Phyllobacterium myrsinacearum</name>
    <dbReference type="NCBI Taxonomy" id="28101"/>
    <lineage>
        <taxon>Bacteria</taxon>
        <taxon>Pseudomonadati</taxon>
        <taxon>Pseudomonadota</taxon>
        <taxon>Alphaproteobacteria</taxon>
        <taxon>Hyphomicrobiales</taxon>
        <taxon>Phyllobacteriaceae</taxon>
        <taxon>Phyllobacterium</taxon>
    </lineage>
</organism>
<dbReference type="AlphaFoldDB" id="A0A2S9JGV8"/>
<evidence type="ECO:0000256" key="2">
    <source>
        <dbReference type="ARBA" id="ARBA00023015"/>
    </source>
</evidence>
<keyword evidence="4" id="KW-0804">Transcription</keyword>
<dbReference type="Pfam" id="PF00126">
    <property type="entry name" value="HTH_1"/>
    <property type="match status" value="1"/>
</dbReference>